<name>A0A0W0YC54_9GAMM</name>
<comment type="caution">
    <text evidence="6">The sequence shown here is derived from an EMBL/GenBank/DDBJ whole genome shotgun (WGS) entry which is preliminary data.</text>
</comment>
<dbReference type="HAMAP" id="MF_00923">
    <property type="entry name" value="OM_assembly_BamB"/>
    <property type="match status" value="1"/>
</dbReference>
<evidence type="ECO:0000256" key="4">
    <source>
        <dbReference type="HAMAP-Rule" id="MF_00923"/>
    </source>
</evidence>
<evidence type="ECO:0000256" key="2">
    <source>
        <dbReference type="ARBA" id="ARBA00023136"/>
    </source>
</evidence>
<dbReference type="RefSeq" id="WP_027269799.1">
    <property type="nucleotide sequence ID" value="NZ_CAAAJE010000004.1"/>
</dbReference>
<comment type="subcellular location">
    <subcellularLocation>
        <location evidence="4">Cell outer membrane</location>
        <topology evidence="4">Lipid-anchor</topology>
    </subcellularLocation>
</comment>
<dbReference type="PANTHER" id="PTHR34512:SF30">
    <property type="entry name" value="OUTER MEMBRANE PROTEIN ASSEMBLY FACTOR BAMB"/>
    <property type="match status" value="1"/>
</dbReference>
<dbReference type="GO" id="GO:0043165">
    <property type="term" value="P:Gram-negative-bacterium-type cell outer membrane assembly"/>
    <property type="evidence" value="ECO:0007669"/>
    <property type="project" value="UniProtKB-UniRule"/>
</dbReference>
<dbReference type="InterPro" id="IPR002372">
    <property type="entry name" value="PQQ_rpt_dom"/>
</dbReference>
<gene>
    <name evidence="4" type="primary">bamB</name>
    <name evidence="6" type="ORF">Lsai_3254</name>
</gene>
<keyword evidence="4" id="KW-0449">Lipoprotein</keyword>
<dbReference type="AlphaFoldDB" id="A0A0W0YC54"/>
<dbReference type="InterPro" id="IPR017687">
    <property type="entry name" value="BamB"/>
</dbReference>
<dbReference type="EMBL" id="LNYV01000037">
    <property type="protein sequence ID" value="KTD54432.1"/>
    <property type="molecule type" value="Genomic_DNA"/>
</dbReference>
<dbReference type="PANTHER" id="PTHR34512">
    <property type="entry name" value="CELL SURFACE PROTEIN"/>
    <property type="match status" value="1"/>
</dbReference>
<dbReference type="OrthoDB" id="5173551at2"/>
<feature type="domain" description="Pyrrolo-quinoline quinone repeat" evidence="5">
    <location>
        <begin position="80"/>
        <end position="311"/>
    </location>
</feature>
<dbReference type="Proteomes" id="UP000054621">
    <property type="component" value="Unassembled WGS sequence"/>
</dbReference>
<dbReference type="InterPro" id="IPR018391">
    <property type="entry name" value="PQQ_b-propeller_rpt"/>
</dbReference>
<dbReference type="Gene3D" id="2.130.10.10">
    <property type="entry name" value="YVTN repeat-like/Quinoprotein amine dehydrogenase"/>
    <property type="match status" value="1"/>
</dbReference>
<keyword evidence="1 4" id="KW-0732">Signal</keyword>
<protein>
    <recommendedName>
        <fullName evidence="4">Outer membrane protein assembly factor BamB</fullName>
    </recommendedName>
</protein>
<keyword evidence="3 4" id="KW-0998">Cell outer membrane</keyword>
<dbReference type="GO" id="GO:0051205">
    <property type="term" value="P:protein insertion into membrane"/>
    <property type="evidence" value="ECO:0007669"/>
    <property type="project" value="UniProtKB-UniRule"/>
</dbReference>
<sequence length="384" mass="41691">MKIKYFILLFLILAQGCSKLDDYMLGKDNTPKPKDLKEIQDKVKVAKKWTVSVGKVSKNKEYLRLKPVVQGSIIYIADASGLVQAVNKNNGEIKWTTSLKHGLVSGPTIANGYIAVGSSNSSVVVLNQNNGKKLWQAKVSGEILSPPTIAHRKVIVKTIDGKVYSFDAASGKQLWTAEHGSPSLILKASSSPIVMGNLLLIGFSDGKLDALDIDSGRVIWQRSIVYAAGSSDVERLVDIDADPIVENNVVYLATYQGFIGALSLSDGQFLWKKPGSVYKNMVLSGNTLYVTDSHDVIWSLDKHSGRVNWKQTGLKARILTEPTLINNDIVVGDKTGYLHFLDTQTGEVLARAKISGGISISPTVIGSKLYVLTDNGMLNQLSVS</sequence>
<reference evidence="6 7" key="1">
    <citation type="submission" date="2015-11" db="EMBL/GenBank/DDBJ databases">
        <title>Genomic analysis of 38 Legionella species identifies large and diverse effector repertoires.</title>
        <authorList>
            <person name="Burstein D."/>
            <person name="Amaro F."/>
            <person name="Zusman T."/>
            <person name="Lifshitz Z."/>
            <person name="Cohen O."/>
            <person name="Gilbert J.A."/>
            <person name="Pupko T."/>
            <person name="Shuman H.A."/>
            <person name="Segal G."/>
        </authorList>
    </citation>
    <scope>NUCLEOTIDE SEQUENCE [LARGE SCALE GENOMIC DNA]</scope>
    <source>
        <strain evidence="6 7">Mt.St.Helens-4</strain>
    </source>
</reference>
<accession>A0A0W0YC54</accession>
<comment type="similarity">
    <text evidence="4">Belongs to the BamB family.</text>
</comment>
<comment type="function">
    <text evidence="4">Part of the outer membrane protein assembly complex, which is involved in assembly and insertion of beta-barrel proteins into the outer membrane.</text>
</comment>
<dbReference type="STRING" id="28087.Lsai_3254"/>
<evidence type="ECO:0000259" key="5">
    <source>
        <dbReference type="Pfam" id="PF13360"/>
    </source>
</evidence>
<dbReference type="GO" id="GO:0009279">
    <property type="term" value="C:cell outer membrane"/>
    <property type="evidence" value="ECO:0007669"/>
    <property type="project" value="UniProtKB-SubCell"/>
</dbReference>
<dbReference type="PROSITE" id="PS51257">
    <property type="entry name" value="PROKAR_LIPOPROTEIN"/>
    <property type="match status" value="1"/>
</dbReference>
<evidence type="ECO:0000256" key="1">
    <source>
        <dbReference type="ARBA" id="ARBA00022729"/>
    </source>
</evidence>
<dbReference type="Pfam" id="PF13360">
    <property type="entry name" value="PQQ_2"/>
    <property type="match status" value="1"/>
</dbReference>
<dbReference type="InterPro" id="IPR011047">
    <property type="entry name" value="Quinoprotein_ADH-like_sf"/>
</dbReference>
<evidence type="ECO:0000256" key="3">
    <source>
        <dbReference type="ARBA" id="ARBA00023237"/>
    </source>
</evidence>
<dbReference type="SUPFAM" id="SSF50998">
    <property type="entry name" value="Quinoprotein alcohol dehydrogenase-like"/>
    <property type="match status" value="1"/>
</dbReference>
<dbReference type="SMART" id="SM00564">
    <property type="entry name" value="PQQ"/>
    <property type="match status" value="7"/>
</dbReference>
<dbReference type="InterPro" id="IPR015943">
    <property type="entry name" value="WD40/YVTN_repeat-like_dom_sf"/>
</dbReference>
<dbReference type="PATRIC" id="fig|28087.4.peg.3493"/>
<dbReference type="NCBIfam" id="TIGR03300">
    <property type="entry name" value="assembly_YfgL"/>
    <property type="match status" value="1"/>
</dbReference>
<keyword evidence="2 4" id="KW-0472">Membrane</keyword>
<comment type="subunit">
    <text evidence="4">Part of the Bam complex.</text>
</comment>
<evidence type="ECO:0000313" key="7">
    <source>
        <dbReference type="Proteomes" id="UP000054621"/>
    </source>
</evidence>
<proteinExistence type="inferred from homology"/>
<evidence type="ECO:0000313" key="6">
    <source>
        <dbReference type="EMBL" id="KTD54432.1"/>
    </source>
</evidence>
<keyword evidence="4" id="KW-0564">Palmitate</keyword>
<dbReference type="eggNOG" id="COG1520">
    <property type="taxonomic scope" value="Bacteria"/>
</dbReference>
<organism evidence="6 7">
    <name type="scientific">Legionella sainthelensi</name>
    <dbReference type="NCBI Taxonomy" id="28087"/>
    <lineage>
        <taxon>Bacteria</taxon>
        <taxon>Pseudomonadati</taxon>
        <taxon>Pseudomonadota</taxon>
        <taxon>Gammaproteobacteria</taxon>
        <taxon>Legionellales</taxon>
        <taxon>Legionellaceae</taxon>
        <taxon>Legionella</taxon>
    </lineage>
</organism>